<accession>A0A927MIL5</accession>
<keyword evidence="2" id="KW-1185">Reference proteome</keyword>
<dbReference type="Proteomes" id="UP000658225">
    <property type="component" value="Unassembled WGS sequence"/>
</dbReference>
<name>A0A927MIL5_9BACL</name>
<evidence type="ECO:0000313" key="1">
    <source>
        <dbReference type="EMBL" id="MBE1555070.1"/>
    </source>
</evidence>
<dbReference type="EMBL" id="JADBEL010000011">
    <property type="protein sequence ID" value="MBE1555070.1"/>
    <property type="molecule type" value="Genomic_DNA"/>
</dbReference>
<sequence>MNTAQEIAKHYRFSRKLRRFSNHRNNNNLHASIMTRGDIERYYKFTNTVDEQLSKNYDLVEEDMDRFKDAIADYEVCVNKVIQMMDNIIVGEEWKYSFEELTNLIDRLLHLYDKFDKVNHRKLCQD</sequence>
<organism evidence="1 2">
    <name type="scientific">Sporosarcina limicola</name>
    <dbReference type="NCBI Taxonomy" id="34101"/>
    <lineage>
        <taxon>Bacteria</taxon>
        <taxon>Bacillati</taxon>
        <taxon>Bacillota</taxon>
        <taxon>Bacilli</taxon>
        <taxon>Bacillales</taxon>
        <taxon>Caryophanaceae</taxon>
        <taxon>Sporosarcina</taxon>
    </lineage>
</organism>
<reference evidence="1" key="1">
    <citation type="submission" date="2020-10" db="EMBL/GenBank/DDBJ databases">
        <title>Genomic Encyclopedia of Type Strains, Phase IV (KMG-IV): sequencing the most valuable type-strain genomes for metagenomic binning, comparative biology and taxonomic classification.</title>
        <authorList>
            <person name="Goeker M."/>
        </authorList>
    </citation>
    <scope>NUCLEOTIDE SEQUENCE</scope>
    <source>
        <strain evidence="1">DSM 13886</strain>
    </source>
</reference>
<evidence type="ECO:0000313" key="2">
    <source>
        <dbReference type="Proteomes" id="UP000658225"/>
    </source>
</evidence>
<proteinExistence type="predicted"/>
<dbReference type="RefSeq" id="WP_192598820.1">
    <property type="nucleotide sequence ID" value="NZ_JADBEL010000011.1"/>
</dbReference>
<protein>
    <submittedName>
        <fullName evidence="1">Uncharacterized protein</fullName>
    </submittedName>
</protein>
<gene>
    <name evidence="1" type="ORF">H4683_002169</name>
</gene>
<dbReference type="AlphaFoldDB" id="A0A927MIL5"/>
<comment type="caution">
    <text evidence="1">The sequence shown here is derived from an EMBL/GenBank/DDBJ whole genome shotgun (WGS) entry which is preliminary data.</text>
</comment>